<reference evidence="1" key="1">
    <citation type="submission" date="2020-08" db="EMBL/GenBank/DDBJ databases">
        <title>Multicomponent nature underlies the extraordinary mechanical properties of spider dragline silk.</title>
        <authorList>
            <person name="Kono N."/>
            <person name="Nakamura H."/>
            <person name="Mori M."/>
            <person name="Yoshida Y."/>
            <person name="Ohtoshi R."/>
            <person name="Malay A.D."/>
            <person name="Moran D.A.P."/>
            <person name="Tomita M."/>
            <person name="Numata K."/>
            <person name="Arakawa K."/>
        </authorList>
    </citation>
    <scope>NUCLEOTIDE SEQUENCE</scope>
</reference>
<evidence type="ECO:0000313" key="1">
    <source>
        <dbReference type="EMBL" id="GFT08398.1"/>
    </source>
</evidence>
<dbReference type="Proteomes" id="UP000887013">
    <property type="component" value="Unassembled WGS sequence"/>
</dbReference>
<gene>
    <name evidence="1" type="ORF">NPIL_75031</name>
</gene>
<accession>A0A8X6NDZ8</accession>
<name>A0A8X6NDZ8_NEPPI</name>
<comment type="caution">
    <text evidence="1">The sequence shown here is derived from an EMBL/GenBank/DDBJ whole genome shotgun (WGS) entry which is preliminary data.</text>
</comment>
<protein>
    <submittedName>
        <fullName evidence="1">Uncharacterized protein</fullName>
    </submittedName>
</protein>
<sequence>EKKFRLPLDTFYFYVSKAIIEN</sequence>
<organism evidence="1 2">
    <name type="scientific">Nephila pilipes</name>
    <name type="common">Giant wood spider</name>
    <name type="synonym">Nephila maculata</name>
    <dbReference type="NCBI Taxonomy" id="299642"/>
    <lineage>
        <taxon>Eukaryota</taxon>
        <taxon>Metazoa</taxon>
        <taxon>Ecdysozoa</taxon>
        <taxon>Arthropoda</taxon>
        <taxon>Chelicerata</taxon>
        <taxon>Arachnida</taxon>
        <taxon>Araneae</taxon>
        <taxon>Araneomorphae</taxon>
        <taxon>Entelegynae</taxon>
        <taxon>Araneoidea</taxon>
        <taxon>Nephilidae</taxon>
        <taxon>Nephila</taxon>
    </lineage>
</organism>
<proteinExistence type="predicted"/>
<dbReference type="EMBL" id="BMAW01008402">
    <property type="protein sequence ID" value="GFT08398.1"/>
    <property type="molecule type" value="Genomic_DNA"/>
</dbReference>
<dbReference type="AlphaFoldDB" id="A0A8X6NDZ8"/>
<evidence type="ECO:0000313" key="2">
    <source>
        <dbReference type="Proteomes" id="UP000887013"/>
    </source>
</evidence>
<feature type="non-terminal residue" evidence="1">
    <location>
        <position position="22"/>
    </location>
</feature>
<keyword evidence="2" id="KW-1185">Reference proteome</keyword>